<keyword evidence="5 7" id="KW-0472">Membrane</keyword>
<evidence type="ECO:0000256" key="1">
    <source>
        <dbReference type="ARBA" id="ARBA00004651"/>
    </source>
</evidence>
<feature type="transmembrane region" description="Helical" evidence="7">
    <location>
        <begin position="469"/>
        <end position="488"/>
    </location>
</feature>
<keyword evidence="4 7" id="KW-1133">Transmembrane helix</keyword>
<dbReference type="EMBL" id="JAUSVY010000001">
    <property type="protein sequence ID" value="MDQ0503269.1"/>
    <property type="molecule type" value="Genomic_DNA"/>
</dbReference>
<dbReference type="Proteomes" id="UP001241747">
    <property type="component" value="Unassembled WGS sequence"/>
</dbReference>
<feature type="domain" description="Integral membrane bound transporter" evidence="8">
    <location>
        <begin position="351"/>
        <end position="481"/>
    </location>
</feature>
<feature type="transmembrane region" description="Helical" evidence="7">
    <location>
        <begin position="125"/>
        <end position="143"/>
    </location>
</feature>
<sequence length="631" mass="65130">MAAAVESPWRGIARQAWQDLLPFPGRFAMTWRVALLCAIVAGVAMVYKVPEAAIGCYLVIFLARPSGAECVGQAIGLILLVSVVVLAMAPLIQATADYPLARIAVIALTSFAFVFLGAASQLGEIGSIIALVIGFVLTLVDQLPVGEIATRGLLYAWQMAVMPMVAMIAFNLVLGTSPHRLLREIVARRLRVAADVLEAPQARARLEGELAGGLADGDQQAMLARLFHTAPAAAVTWLSGAATASYRLLLAVAALPADLAADARIAFAGQCRAAARAVAAGARPMVADPEPAAGPTIGAAGMVRALLAGLAAPNGGTDAVAQKPPFLAPDAFSNPDYQRYALKTTAAAISCYIIYSLIDWQGIHTAMITCYVAALGTTGETVHKLALRIAGCLVGAMLGFASILFVIPHLDSVGGLMALVFAGVLVGAWVSSGNERISYAGVQVGLAFLLTILNGFAPSLDMDSGRDRIVGILLGNVVVYVIFTGIWPKSAVVDARARLARALVALSRLAAMAPAARLAATADAAQVEMEAEKAEGQLMLLPFEPPAQRPSAAVVARLAGLVEETRALLPALLFLPAPSAELSRRLADAAARVAPSGGCGDGPAVAAGDEDGGVAAGLTTRLHRIERLAAG</sequence>
<proteinExistence type="inferred from homology"/>
<organism evidence="9 10">
    <name type="scientific">Xanthobacter agilis</name>
    <dbReference type="NCBI Taxonomy" id="47492"/>
    <lineage>
        <taxon>Bacteria</taxon>
        <taxon>Pseudomonadati</taxon>
        <taxon>Pseudomonadota</taxon>
        <taxon>Alphaproteobacteria</taxon>
        <taxon>Hyphomicrobiales</taxon>
        <taxon>Xanthobacteraceae</taxon>
        <taxon>Xanthobacter</taxon>
    </lineage>
</organism>
<feature type="transmembrane region" description="Helical" evidence="7">
    <location>
        <begin position="98"/>
        <end position="118"/>
    </location>
</feature>
<evidence type="ECO:0000256" key="4">
    <source>
        <dbReference type="ARBA" id="ARBA00022989"/>
    </source>
</evidence>
<keyword evidence="3 7" id="KW-0812">Transmembrane</keyword>
<comment type="similarity">
    <text evidence="6">Belongs to the YccS/YhfK family.</text>
</comment>
<comment type="subcellular location">
    <subcellularLocation>
        <location evidence="1">Cell membrane</location>
        <topology evidence="1">Multi-pass membrane protein</topology>
    </subcellularLocation>
</comment>
<dbReference type="PANTHER" id="PTHR30509:SF9">
    <property type="entry name" value="MULTIDRUG RESISTANCE PROTEIN MDTO"/>
    <property type="match status" value="1"/>
</dbReference>
<accession>A0ABU0L844</accession>
<keyword evidence="10" id="KW-1185">Reference proteome</keyword>
<keyword evidence="2" id="KW-1003">Cell membrane</keyword>
<feature type="transmembrane region" description="Helical" evidence="7">
    <location>
        <begin position="385"/>
        <end position="407"/>
    </location>
</feature>
<feature type="transmembrane region" description="Helical" evidence="7">
    <location>
        <begin position="413"/>
        <end position="430"/>
    </location>
</feature>
<dbReference type="Pfam" id="PF13515">
    <property type="entry name" value="FUSC_2"/>
    <property type="match status" value="1"/>
</dbReference>
<evidence type="ECO:0000313" key="9">
    <source>
        <dbReference type="EMBL" id="MDQ0503269.1"/>
    </source>
</evidence>
<feature type="transmembrane region" description="Helical" evidence="7">
    <location>
        <begin position="437"/>
        <end position="457"/>
    </location>
</feature>
<evidence type="ECO:0000256" key="6">
    <source>
        <dbReference type="ARBA" id="ARBA00043993"/>
    </source>
</evidence>
<feature type="transmembrane region" description="Helical" evidence="7">
    <location>
        <begin position="155"/>
        <end position="174"/>
    </location>
</feature>
<dbReference type="RefSeq" id="WP_237346097.1">
    <property type="nucleotide sequence ID" value="NZ_JABWGX010000015.1"/>
</dbReference>
<gene>
    <name evidence="9" type="ORF">QOZ94_000039</name>
</gene>
<dbReference type="PANTHER" id="PTHR30509">
    <property type="entry name" value="P-HYDROXYBENZOIC ACID EFFLUX PUMP SUBUNIT-RELATED"/>
    <property type="match status" value="1"/>
</dbReference>
<feature type="transmembrane region" description="Helical" evidence="7">
    <location>
        <begin position="29"/>
        <end position="49"/>
    </location>
</feature>
<evidence type="ECO:0000256" key="5">
    <source>
        <dbReference type="ARBA" id="ARBA00023136"/>
    </source>
</evidence>
<dbReference type="InterPro" id="IPR049453">
    <property type="entry name" value="Memb_transporter_dom"/>
</dbReference>
<protein>
    <submittedName>
        <fullName evidence="9">Multidrug resistance protein MdtO</fullName>
    </submittedName>
</protein>
<evidence type="ECO:0000259" key="8">
    <source>
        <dbReference type="Pfam" id="PF13515"/>
    </source>
</evidence>
<feature type="transmembrane region" description="Helical" evidence="7">
    <location>
        <begin position="70"/>
        <end position="92"/>
    </location>
</feature>
<reference evidence="9 10" key="1">
    <citation type="submission" date="2023-07" db="EMBL/GenBank/DDBJ databases">
        <title>Genomic Encyclopedia of Type Strains, Phase IV (KMG-IV): sequencing the most valuable type-strain genomes for metagenomic binning, comparative biology and taxonomic classification.</title>
        <authorList>
            <person name="Goeker M."/>
        </authorList>
    </citation>
    <scope>NUCLEOTIDE SEQUENCE [LARGE SCALE GENOMIC DNA]</scope>
    <source>
        <strain evidence="9 10">DSM 3770</strain>
    </source>
</reference>
<evidence type="ECO:0000313" key="10">
    <source>
        <dbReference type="Proteomes" id="UP001241747"/>
    </source>
</evidence>
<comment type="caution">
    <text evidence="9">The sequence shown here is derived from an EMBL/GenBank/DDBJ whole genome shotgun (WGS) entry which is preliminary data.</text>
</comment>
<evidence type="ECO:0000256" key="2">
    <source>
        <dbReference type="ARBA" id="ARBA00022475"/>
    </source>
</evidence>
<evidence type="ECO:0000256" key="3">
    <source>
        <dbReference type="ARBA" id="ARBA00022692"/>
    </source>
</evidence>
<name>A0ABU0L844_XANAG</name>
<evidence type="ECO:0000256" key="7">
    <source>
        <dbReference type="SAM" id="Phobius"/>
    </source>
</evidence>